<dbReference type="PROSITE" id="PS50262">
    <property type="entry name" value="G_PROTEIN_RECEP_F1_2"/>
    <property type="match status" value="1"/>
</dbReference>
<keyword evidence="7 10" id="KW-0675">Receptor</keyword>
<dbReference type="GO" id="GO:0042277">
    <property type="term" value="F:peptide binding"/>
    <property type="evidence" value="ECO:0007669"/>
    <property type="project" value="TreeGrafter"/>
</dbReference>
<feature type="transmembrane region" description="Helical" evidence="10">
    <location>
        <begin position="196"/>
        <end position="219"/>
    </location>
</feature>
<feature type="transmembrane region" description="Helical" evidence="10">
    <location>
        <begin position="40"/>
        <end position="61"/>
    </location>
</feature>
<dbReference type="PANTHER" id="PTHR24241:SF161">
    <property type="entry name" value="G-PROTEIN COUPLED RECEPTORS FAMILY 1 PROFILE DOMAIN-CONTAINING PROTEIN"/>
    <property type="match status" value="1"/>
</dbReference>
<keyword evidence="14" id="KW-1185">Reference proteome</keyword>
<keyword evidence="4 10" id="KW-1133">Transmembrane helix</keyword>
<dbReference type="InterPro" id="IPR000276">
    <property type="entry name" value="GPCR_Rhodpsn"/>
</dbReference>
<organism evidence="13 14">
    <name type="scientific">Ridgeia piscesae</name>
    <name type="common">Tubeworm</name>
    <dbReference type="NCBI Taxonomy" id="27915"/>
    <lineage>
        <taxon>Eukaryota</taxon>
        <taxon>Metazoa</taxon>
        <taxon>Spiralia</taxon>
        <taxon>Lophotrochozoa</taxon>
        <taxon>Annelida</taxon>
        <taxon>Polychaeta</taxon>
        <taxon>Sedentaria</taxon>
        <taxon>Canalipalpata</taxon>
        <taxon>Sabellida</taxon>
        <taxon>Siboglinidae</taxon>
        <taxon>Ridgeia</taxon>
    </lineage>
</organism>
<feature type="transmembrane region" description="Helical" evidence="10">
    <location>
        <begin position="292"/>
        <end position="314"/>
    </location>
</feature>
<comment type="similarity">
    <text evidence="10">Belongs to the G-protein coupled receptor 1 family. Vasopressin/oxytocin receptor subfamily.</text>
</comment>
<keyword evidence="8 10" id="KW-0325">Glycoprotein</keyword>
<dbReference type="Pfam" id="PF00001">
    <property type="entry name" value="7tm_1"/>
    <property type="match status" value="1"/>
</dbReference>
<dbReference type="InterPro" id="IPR001817">
    <property type="entry name" value="Vasoprsn_rcpt"/>
</dbReference>
<dbReference type="PRINTS" id="PR00896">
    <property type="entry name" value="VASOPRESSINR"/>
</dbReference>
<evidence type="ECO:0000256" key="5">
    <source>
        <dbReference type="ARBA" id="ARBA00023040"/>
    </source>
</evidence>
<dbReference type="AlphaFoldDB" id="A0AAD9P769"/>
<keyword evidence="6 10" id="KW-0472">Membrane</keyword>
<feature type="transmembrane region" description="Helical" evidence="10">
    <location>
        <begin position="152"/>
        <end position="176"/>
    </location>
</feature>
<comment type="subcellular location">
    <subcellularLocation>
        <location evidence="1 10">Cell membrane</location>
        <topology evidence="1 10">Multi-pass membrane protein</topology>
    </subcellularLocation>
</comment>
<feature type="domain" description="G-protein coupled receptors family 1 profile" evidence="12">
    <location>
        <begin position="53"/>
        <end position="345"/>
    </location>
</feature>
<reference evidence="13" key="1">
    <citation type="journal article" date="2023" name="Mol. Biol. Evol.">
        <title>Third-Generation Sequencing Reveals the Adaptive Role of the Epigenome in Three Deep-Sea Polychaetes.</title>
        <authorList>
            <person name="Perez M."/>
            <person name="Aroh O."/>
            <person name="Sun Y."/>
            <person name="Lan Y."/>
            <person name="Juniper S.K."/>
            <person name="Young C.R."/>
            <person name="Angers B."/>
            <person name="Qian P.Y."/>
        </authorList>
    </citation>
    <scope>NUCLEOTIDE SEQUENCE</scope>
    <source>
        <strain evidence="13">R07B-5</strain>
    </source>
</reference>
<dbReference type="InterPro" id="IPR017452">
    <property type="entry name" value="GPCR_Rhodpsn_7TM"/>
</dbReference>
<evidence type="ECO:0000313" key="14">
    <source>
        <dbReference type="Proteomes" id="UP001209878"/>
    </source>
</evidence>
<dbReference type="PRINTS" id="PR00237">
    <property type="entry name" value="GPCRRHODOPSN"/>
</dbReference>
<evidence type="ECO:0000256" key="3">
    <source>
        <dbReference type="ARBA" id="ARBA00022692"/>
    </source>
</evidence>
<evidence type="ECO:0000256" key="2">
    <source>
        <dbReference type="ARBA" id="ARBA00022475"/>
    </source>
</evidence>
<evidence type="ECO:0000256" key="1">
    <source>
        <dbReference type="ARBA" id="ARBA00004651"/>
    </source>
</evidence>
<feature type="transmembrane region" description="Helical" evidence="10">
    <location>
        <begin position="114"/>
        <end position="132"/>
    </location>
</feature>
<evidence type="ECO:0000256" key="8">
    <source>
        <dbReference type="ARBA" id="ARBA00023180"/>
    </source>
</evidence>
<dbReference type="CDD" id="cd15196">
    <property type="entry name" value="7tmA_Vasopressin_Oxytocin"/>
    <property type="match status" value="1"/>
</dbReference>
<gene>
    <name evidence="13" type="ORF">NP493_107g07007</name>
</gene>
<dbReference type="PROSITE" id="PS00237">
    <property type="entry name" value="G_PROTEIN_RECEP_F1_1"/>
    <property type="match status" value="1"/>
</dbReference>
<evidence type="ECO:0000256" key="4">
    <source>
        <dbReference type="ARBA" id="ARBA00022989"/>
    </source>
</evidence>
<dbReference type="GO" id="GO:0032870">
    <property type="term" value="P:cellular response to hormone stimulus"/>
    <property type="evidence" value="ECO:0007669"/>
    <property type="project" value="TreeGrafter"/>
</dbReference>
<dbReference type="PANTHER" id="PTHR24241">
    <property type="entry name" value="NEUROPEPTIDE RECEPTOR-RELATED G-PROTEIN COUPLED RECEPTOR"/>
    <property type="match status" value="1"/>
</dbReference>
<dbReference type="Proteomes" id="UP001209878">
    <property type="component" value="Unassembled WGS sequence"/>
</dbReference>
<dbReference type="EMBL" id="JAODUO010000107">
    <property type="protein sequence ID" value="KAK2189425.1"/>
    <property type="molecule type" value="Genomic_DNA"/>
</dbReference>
<dbReference type="Gene3D" id="1.20.1070.10">
    <property type="entry name" value="Rhodopsin 7-helix transmembrane proteins"/>
    <property type="match status" value="1"/>
</dbReference>
<evidence type="ECO:0000256" key="11">
    <source>
        <dbReference type="SAM" id="MobiDB-lite"/>
    </source>
</evidence>
<dbReference type="SUPFAM" id="SSF81321">
    <property type="entry name" value="Family A G protein-coupled receptor-like"/>
    <property type="match status" value="1"/>
</dbReference>
<evidence type="ECO:0000256" key="9">
    <source>
        <dbReference type="ARBA" id="ARBA00023224"/>
    </source>
</evidence>
<evidence type="ECO:0000313" key="13">
    <source>
        <dbReference type="EMBL" id="KAK2189425.1"/>
    </source>
</evidence>
<feature type="transmembrane region" description="Helical" evidence="10">
    <location>
        <begin position="73"/>
        <end position="94"/>
    </location>
</feature>
<keyword evidence="5 10" id="KW-0297">G-protein coupled receptor</keyword>
<name>A0AAD9P769_RIDPI</name>
<keyword evidence="2" id="KW-1003">Cell membrane</keyword>
<evidence type="ECO:0000259" key="12">
    <source>
        <dbReference type="PROSITE" id="PS50262"/>
    </source>
</evidence>
<keyword evidence="3 10" id="KW-0812">Transmembrane</keyword>
<comment type="caution">
    <text evidence="13">The sequence shown here is derived from an EMBL/GenBank/DDBJ whole genome shotgun (WGS) entry which is preliminary data.</text>
</comment>
<accession>A0AAD9P769</accession>
<evidence type="ECO:0000256" key="10">
    <source>
        <dbReference type="RuleBase" id="RU046427"/>
    </source>
</evidence>
<evidence type="ECO:0000256" key="6">
    <source>
        <dbReference type="ARBA" id="ARBA00023136"/>
    </source>
</evidence>
<feature type="transmembrane region" description="Helical" evidence="10">
    <location>
        <begin position="326"/>
        <end position="348"/>
    </location>
</feature>
<dbReference type="GO" id="GO:0005000">
    <property type="term" value="F:vasopressin receptor activity"/>
    <property type="evidence" value="ECO:0007669"/>
    <property type="project" value="InterPro"/>
</dbReference>
<proteinExistence type="inferred from homology"/>
<feature type="compositionally biased region" description="Low complexity" evidence="11">
    <location>
        <begin position="419"/>
        <end position="428"/>
    </location>
</feature>
<sequence length="534" mass="60272">MNVTTALFNDTLATTDGNATNSSLPVAMPQRNDRLANIEISVQAVIFVLAVFGNGCVLFALRYRQKKTSRMHLFIMHLSIADLMVAFCNVLPQLAWDITFRFKGGDVLCRSVKYVQVVVMYSSTYILVITAFDRYRAICYPMFNYAWTSRRIHMLVGGAWVVSLLLALPQVFIFSMQEIAPGIHDCWATFRPEWTLRLYVTTFSVSVYVLPFAILTALYSRICFVVWSHARRCSGGAPKRRASVVYKFNGTGSISVISDRSARTSYSCDNGVTPRRHTASGFSRSKLKTIKLTFVVIGAYLLCWSPFMVTQMWWAYDEDAPYNADTFVVCLLLASLNSCCNPWIYMAFSGNLVRQILPCCRRRHRRQQGQKRINDLQVCRAKPHTKSNSSSAEKHPNRRLLIAVDTANSHAKGDKNNRSSTSTKSTATLPPDAGRNSPTAVLIQPRTNSHCESAPVYNTHTKTCDCRQCVVAMAPRRVISCRRFSTKFKSKHEPALSSEDMRRSRCRHCSTSSYPSLLNKQHNSDLIEQKCTSI</sequence>
<evidence type="ECO:0000256" key="7">
    <source>
        <dbReference type="ARBA" id="ARBA00023170"/>
    </source>
</evidence>
<feature type="region of interest" description="Disordered" evidence="11">
    <location>
        <begin position="371"/>
        <end position="437"/>
    </location>
</feature>
<protein>
    <recommendedName>
        <fullName evidence="12">G-protein coupled receptors family 1 profile domain-containing protein</fullName>
    </recommendedName>
</protein>
<keyword evidence="9 10" id="KW-0807">Transducer</keyword>
<dbReference type="GO" id="GO:0005886">
    <property type="term" value="C:plasma membrane"/>
    <property type="evidence" value="ECO:0007669"/>
    <property type="project" value="UniProtKB-SubCell"/>
</dbReference>